<sequence>MKTLWLPPELESAISVYGHYRPHQNAERPFYCIDCARNYRKLCGLIGHCHAVHQDTISKNHDVSPDKPFQCSFSECDKSYLNAGGLAYHLENGHFPGLFSDPIPKESSRKRQLDTKDSSERMLVCPHADCNKQYKTVNGLAYHLKKGKLSGHSTSSQAISAEDELLESLMADKRRCINLESMPHSNFDVDLSHSTQSQRPSTDWSETHSNGNQDDSATTLQNSQSQKSKRKVNARPLYRLKDSDEQRTHNDILSFLQSMIQQRTSLFHVKMAGRLCQHVIHTHSRKAPPLLQQET</sequence>
<dbReference type="GO" id="GO:0008270">
    <property type="term" value="F:zinc ion binding"/>
    <property type="evidence" value="ECO:0007669"/>
    <property type="project" value="UniProtKB-KW"/>
</dbReference>
<gene>
    <name evidence="8" type="ORF">BDEG_26640</name>
</gene>
<evidence type="ECO:0000313" key="8">
    <source>
        <dbReference type="EMBL" id="OAJ43268.1"/>
    </source>
</evidence>
<feature type="region of interest" description="Disordered" evidence="6">
    <location>
        <begin position="101"/>
        <end position="120"/>
    </location>
</feature>
<dbReference type="OrthoDB" id="3269380at2759"/>
<evidence type="ECO:0000256" key="6">
    <source>
        <dbReference type="SAM" id="MobiDB-lite"/>
    </source>
</evidence>
<evidence type="ECO:0000259" key="7">
    <source>
        <dbReference type="PROSITE" id="PS50157"/>
    </source>
</evidence>
<feature type="compositionally biased region" description="Polar residues" evidence="6">
    <location>
        <begin position="192"/>
        <end position="226"/>
    </location>
</feature>
<keyword evidence="3 5" id="KW-0863">Zinc-finger</keyword>
<protein>
    <recommendedName>
        <fullName evidence="7">C2H2-type domain-containing protein</fullName>
    </recommendedName>
</protein>
<dbReference type="PANTHER" id="PTHR23057">
    <property type="entry name" value="JUXTAPOSED WITH ANOTHER ZINC FINGER PROTEIN 1"/>
    <property type="match status" value="1"/>
</dbReference>
<feature type="domain" description="C2H2-type" evidence="7">
    <location>
        <begin position="69"/>
        <end position="94"/>
    </location>
</feature>
<dbReference type="PANTHER" id="PTHR23057:SF0">
    <property type="entry name" value="JUXTAPOSED WITH ANOTHER ZINC FINGER PROTEIN 1"/>
    <property type="match status" value="1"/>
</dbReference>
<dbReference type="InterPro" id="IPR051580">
    <property type="entry name" value="ZnF-Chromatin_assoc"/>
</dbReference>
<evidence type="ECO:0000313" key="9">
    <source>
        <dbReference type="Proteomes" id="UP000077115"/>
    </source>
</evidence>
<proteinExistence type="predicted"/>
<evidence type="ECO:0000256" key="3">
    <source>
        <dbReference type="ARBA" id="ARBA00022771"/>
    </source>
</evidence>
<feature type="compositionally biased region" description="Basic and acidic residues" evidence="6">
    <location>
        <begin position="103"/>
        <end position="120"/>
    </location>
</feature>
<dbReference type="InterPro" id="IPR013087">
    <property type="entry name" value="Znf_C2H2_type"/>
</dbReference>
<dbReference type="AlphaFoldDB" id="A0A177WT00"/>
<reference evidence="8 9" key="2">
    <citation type="submission" date="2016-05" db="EMBL/GenBank/DDBJ databases">
        <title>Lineage-specific infection strategies underlie the spectrum of fungal disease in amphibians.</title>
        <authorList>
            <person name="Cuomo C.A."/>
            <person name="Farrer R.A."/>
            <person name="James T."/>
            <person name="Longcore J."/>
            <person name="Birren B."/>
        </authorList>
    </citation>
    <scope>NUCLEOTIDE SEQUENCE [LARGE SCALE GENOMIC DNA]</scope>
    <source>
        <strain evidence="8 9">JEL423</strain>
    </source>
</reference>
<keyword evidence="1" id="KW-0479">Metal-binding</keyword>
<feature type="region of interest" description="Disordered" evidence="6">
    <location>
        <begin position="187"/>
        <end position="243"/>
    </location>
</feature>
<dbReference type="PROSITE" id="PS00028">
    <property type="entry name" value="ZINC_FINGER_C2H2_1"/>
    <property type="match status" value="2"/>
</dbReference>
<dbReference type="PROSITE" id="PS50157">
    <property type="entry name" value="ZINC_FINGER_C2H2_2"/>
    <property type="match status" value="1"/>
</dbReference>
<dbReference type="GO" id="GO:0005634">
    <property type="term" value="C:nucleus"/>
    <property type="evidence" value="ECO:0007669"/>
    <property type="project" value="TreeGrafter"/>
</dbReference>
<dbReference type="VEuPathDB" id="FungiDB:BDEG_26640"/>
<dbReference type="Proteomes" id="UP000077115">
    <property type="component" value="Unassembled WGS sequence"/>
</dbReference>
<dbReference type="Gene3D" id="3.30.160.60">
    <property type="entry name" value="Classic Zinc Finger"/>
    <property type="match status" value="1"/>
</dbReference>
<evidence type="ECO:0000256" key="1">
    <source>
        <dbReference type="ARBA" id="ARBA00022723"/>
    </source>
</evidence>
<keyword evidence="4" id="KW-0862">Zinc</keyword>
<dbReference type="SMART" id="SM00355">
    <property type="entry name" value="ZnF_C2H2"/>
    <property type="match status" value="3"/>
</dbReference>
<keyword evidence="2" id="KW-0677">Repeat</keyword>
<evidence type="ECO:0000256" key="2">
    <source>
        <dbReference type="ARBA" id="ARBA00022737"/>
    </source>
</evidence>
<accession>A0A177WT00</accession>
<evidence type="ECO:0000256" key="4">
    <source>
        <dbReference type="ARBA" id="ARBA00022833"/>
    </source>
</evidence>
<organism evidence="8 9">
    <name type="scientific">Batrachochytrium dendrobatidis (strain JEL423)</name>
    <dbReference type="NCBI Taxonomy" id="403673"/>
    <lineage>
        <taxon>Eukaryota</taxon>
        <taxon>Fungi</taxon>
        <taxon>Fungi incertae sedis</taxon>
        <taxon>Chytridiomycota</taxon>
        <taxon>Chytridiomycota incertae sedis</taxon>
        <taxon>Chytridiomycetes</taxon>
        <taxon>Rhizophydiales</taxon>
        <taxon>Rhizophydiales incertae sedis</taxon>
        <taxon>Batrachochytrium</taxon>
    </lineage>
</organism>
<name>A0A177WT00_BATDL</name>
<evidence type="ECO:0000256" key="5">
    <source>
        <dbReference type="PROSITE-ProRule" id="PRU00042"/>
    </source>
</evidence>
<reference evidence="8 9" key="1">
    <citation type="submission" date="2006-10" db="EMBL/GenBank/DDBJ databases">
        <title>The Genome Sequence of Batrachochytrium dendrobatidis JEL423.</title>
        <authorList>
            <consortium name="The Broad Institute Genome Sequencing Platform"/>
            <person name="Birren B."/>
            <person name="Lander E."/>
            <person name="Galagan J."/>
            <person name="Cuomo C."/>
            <person name="Devon K."/>
            <person name="Jaffe D."/>
            <person name="Butler J."/>
            <person name="Alvarez P."/>
            <person name="Gnerre S."/>
            <person name="Grabherr M."/>
            <person name="Kleber M."/>
            <person name="Mauceli E."/>
            <person name="Brockman W."/>
            <person name="Young S."/>
            <person name="LaButti K."/>
            <person name="Sykes S."/>
            <person name="DeCaprio D."/>
            <person name="Crawford M."/>
            <person name="Koehrsen M."/>
            <person name="Engels R."/>
            <person name="Montgomery P."/>
            <person name="Pearson M."/>
            <person name="Howarth C."/>
            <person name="Larson L."/>
            <person name="White J."/>
            <person name="O'Leary S."/>
            <person name="Kodira C."/>
            <person name="Zeng Q."/>
            <person name="Yandava C."/>
            <person name="Alvarado L."/>
            <person name="Longcore J."/>
            <person name="James T."/>
        </authorList>
    </citation>
    <scope>NUCLEOTIDE SEQUENCE [LARGE SCALE GENOMIC DNA]</scope>
    <source>
        <strain evidence="8 9">JEL423</strain>
    </source>
</reference>
<dbReference type="EMBL" id="DS022309">
    <property type="protein sequence ID" value="OAJ43268.1"/>
    <property type="molecule type" value="Genomic_DNA"/>
</dbReference>